<dbReference type="SUPFAM" id="SSF48371">
    <property type="entry name" value="ARM repeat"/>
    <property type="match status" value="1"/>
</dbReference>
<gene>
    <name evidence="3" type="ORF">Adt_21491</name>
</gene>
<dbReference type="AlphaFoldDB" id="A0ABD1SZH9"/>
<dbReference type="GO" id="GO:0016740">
    <property type="term" value="F:transferase activity"/>
    <property type="evidence" value="ECO:0007669"/>
    <property type="project" value="UniProtKB-KW"/>
</dbReference>
<accession>A0ABD1SZH9</accession>
<evidence type="ECO:0000313" key="4">
    <source>
        <dbReference type="Proteomes" id="UP001604336"/>
    </source>
</evidence>
<dbReference type="InterPro" id="IPR011989">
    <property type="entry name" value="ARM-like"/>
</dbReference>
<protein>
    <submittedName>
        <fullName evidence="3">RING-type E3 ubiquitin transferase</fullName>
    </submittedName>
</protein>
<name>A0ABD1SZH9_9LAMI</name>
<dbReference type="Gene3D" id="1.25.10.10">
    <property type="entry name" value="Leucine-rich Repeat Variant"/>
    <property type="match status" value="1"/>
</dbReference>
<comment type="caution">
    <text evidence="3">The sequence shown here is derived from an EMBL/GenBank/DDBJ whole genome shotgun (WGS) entry which is preliminary data.</text>
</comment>
<organism evidence="3 4">
    <name type="scientific">Abeliophyllum distichum</name>
    <dbReference type="NCBI Taxonomy" id="126358"/>
    <lineage>
        <taxon>Eukaryota</taxon>
        <taxon>Viridiplantae</taxon>
        <taxon>Streptophyta</taxon>
        <taxon>Embryophyta</taxon>
        <taxon>Tracheophyta</taxon>
        <taxon>Spermatophyta</taxon>
        <taxon>Magnoliopsida</taxon>
        <taxon>eudicotyledons</taxon>
        <taxon>Gunneridae</taxon>
        <taxon>Pentapetalae</taxon>
        <taxon>asterids</taxon>
        <taxon>lamiids</taxon>
        <taxon>Lamiales</taxon>
        <taxon>Oleaceae</taxon>
        <taxon>Forsythieae</taxon>
        <taxon>Abeliophyllum</taxon>
    </lineage>
</organism>
<keyword evidence="2" id="KW-0472">Membrane</keyword>
<keyword evidence="2" id="KW-0812">Transmembrane</keyword>
<evidence type="ECO:0000256" key="1">
    <source>
        <dbReference type="ARBA" id="ARBA00022786"/>
    </source>
</evidence>
<dbReference type="PANTHER" id="PTHR23315">
    <property type="entry name" value="U BOX DOMAIN-CONTAINING"/>
    <property type="match status" value="1"/>
</dbReference>
<reference evidence="4" key="1">
    <citation type="submission" date="2024-07" db="EMBL/GenBank/DDBJ databases">
        <title>Two chromosome-level genome assemblies of Korean endemic species Abeliophyllum distichum and Forsythia ovata (Oleaceae).</title>
        <authorList>
            <person name="Jang H."/>
        </authorList>
    </citation>
    <scope>NUCLEOTIDE SEQUENCE [LARGE SCALE GENOMIC DNA]</scope>
</reference>
<sequence length="285" mass="31574">MGSSALMKMKITTGVPILVMAISLAPVVNVSHLLQSPKNLCFLHRVLDRAMERGRHRRRKLPKNAPTFFTNLALEDENKTAIGVLGALPPLLHALRLGHGTTRTDVAMALCHLTLVQSNRAKIIKLGAVGTLLGLLKDPAVVARVLPRKQKFNQRRVGRYYVQTLRLLKLITIVMLLVLCLLWTPRMIVPTNISLDLMMICSVNSRSQEQTDDAKLDKFKPGSVFPSVKCISSPEDTSYGKEHGNYTFLKSSCNDETISMVSELDKSTIKRPPSSAIADDDGLFF</sequence>
<dbReference type="EMBL" id="JBFOLK010000006">
    <property type="protein sequence ID" value="KAL2505870.1"/>
    <property type="molecule type" value="Genomic_DNA"/>
</dbReference>
<evidence type="ECO:0000256" key="2">
    <source>
        <dbReference type="SAM" id="Phobius"/>
    </source>
</evidence>
<proteinExistence type="predicted"/>
<feature type="transmembrane region" description="Helical" evidence="2">
    <location>
        <begin position="126"/>
        <end position="146"/>
    </location>
</feature>
<dbReference type="Proteomes" id="UP001604336">
    <property type="component" value="Unassembled WGS sequence"/>
</dbReference>
<dbReference type="InterPro" id="IPR016024">
    <property type="entry name" value="ARM-type_fold"/>
</dbReference>
<keyword evidence="3" id="KW-0808">Transferase</keyword>
<dbReference type="PANTHER" id="PTHR23315:SF276">
    <property type="entry name" value="U-BOX DOMAIN-CONTAINING PROTEIN 38"/>
    <property type="match status" value="1"/>
</dbReference>
<feature type="transmembrane region" description="Helical" evidence="2">
    <location>
        <begin position="167"/>
        <end position="184"/>
    </location>
</feature>
<keyword evidence="2" id="KW-1133">Transmembrane helix</keyword>
<keyword evidence="4" id="KW-1185">Reference proteome</keyword>
<keyword evidence="1" id="KW-0833">Ubl conjugation pathway</keyword>
<evidence type="ECO:0000313" key="3">
    <source>
        <dbReference type="EMBL" id="KAL2505870.1"/>
    </source>
</evidence>